<feature type="compositionally biased region" description="Basic and acidic residues" evidence="1">
    <location>
        <begin position="40"/>
        <end position="49"/>
    </location>
</feature>
<keyword evidence="3" id="KW-1185">Reference proteome</keyword>
<reference evidence="2 3" key="2">
    <citation type="journal article" date="2007" name="PLoS Biol.">
        <title>Principles of genome evolution in the Drosophila melanogaster species group.</title>
        <authorList>
            <person name="Ranz J.M."/>
            <person name="Maurin D."/>
            <person name="Chan Y.S."/>
            <person name="von Grotthuss M."/>
            <person name="Hillier L.W."/>
            <person name="Roote J."/>
            <person name="Ashburner M."/>
            <person name="Bergman C.M."/>
        </authorList>
    </citation>
    <scope>NUCLEOTIDE SEQUENCE [LARGE SCALE GENOMIC DNA]</scope>
    <source>
        <strain evidence="3">Tai18E2 / Tucson 14021-0261.01</strain>
    </source>
</reference>
<dbReference type="AlphaFoldDB" id="A0A0R1DMH6"/>
<dbReference type="KEGG" id="dya:Dyak_GE28664"/>
<protein>
    <submittedName>
        <fullName evidence="2">Uncharacterized protein</fullName>
    </submittedName>
</protein>
<dbReference type="Proteomes" id="UP000002282">
    <property type="component" value="Chromosome 2L"/>
</dbReference>
<feature type="region of interest" description="Disordered" evidence="1">
    <location>
        <begin position="15"/>
        <end position="49"/>
    </location>
</feature>
<proteinExistence type="predicted"/>
<gene>
    <name evidence="2" type="primary">Dyak\GE28664</name>
    <name evidence="2" type="synonym">GE28664</name>
    <name evidence="2" type="ORF">Dyak_GE28664</name>
</gene>
<feature type="compositionally biased region" description="Low complexity" evidence="1">
    <location>
        <begin position="16"/>
        <end position="34"/>
    </location>
</feature>
<evidence type="ECO:0000313" key="2">
    <source>
        <dbReference type="EMBL" id="KRJ97693.1"/>
    </source>
</evidence>
<reference evidence="2 3" key="1">
    <citation type="journal article" date="2007" name="Nature">
        <title>Evolution of genes and genomes on the Drosophila phylogeny.</title>
        <authorList>
            <consortium name="Drosophila 12 Genomes Consortium"/>
            <person name="Clark A.G."/>
            <person name="Eisen M.B."/>
            <person name="Smith D.R."/>
            <person name="Bergman C.M."/>
            <person name="Oliver B."/>
            <person name="Markow T.A."/>
            <person name="Kaufman T.C."/>
            <person name="Kellis M."/>
            <person name="Gelbart W."/>
            <person name="Iyer V.N."/>
            <person name="Pollard D.A."/>
            <person name="Sackton T.B."/>
            <person name="Larracuente A.M."/>
            <person name="Singh N.D."/>
            <person name="Abad J.P."/>
            <person name="Abt D.N."/>
            <person name="Adryan B."/>
            <person name="Aguade M."/>
            <person name="Akashi H."/>
            <person name="Anderson W.W."/>
            <person name="Aquadro C.F."/>
            <person name="Ardell D.H."/>
            <person name="Arguello R."/>
            <person name="Artieri C.G."/>
            <person name="Barbash D.A."/>
            <person name="Barker D."/>
            <person name="Barsanti P."/>
            <person name="Batterham P."/>
            <person name="Batzoglou S."/>
            <person name="Begun D."/>
            <person name="Bhutkar A."/>
            <person name="Blanco E."/>
            <person name="Bosak S.A."/>
            <person name="Bradley R.K."/>
            <person name="Brand A.D."/>
            <person name="Brent M.R."/>
            <person name="Brooks A.N."/>
            <person name="Brown R.H."/>
            <person name="Butlin R.K."/>
            <person name="Caggese C."/>
            <person name="Calvi B.R."/>
            <person name="Bernardo de Carvalho A."/>
            <person name="Caspi A."/>
            <person name="Castrezana S."/>
            <person name="Celniker S.E."/>
            <person name="Chang J.L."/>
            <person name="Chapple C."/>
            <person name="Chatterji S."/>
            <person name="Chinwalla A."/>
            <person name="Civetta A."/>
            <person name="Clifton S.W."/>
            <person name="Comeron J.M."/>
            <person name="Costello J.C."/>
            <person name="Coyne J.A."/>
            <person name="Daub J."/>
            <person name="David R.G."/>
            <person name="Delcher A.L."/>
            <person name="Delehaunty K."/>
            <person name="Do C.B."/>
            <person name="Ebling H."/>
            <person name="Edwards K."/>
            <person name="Eickbush T."/>
            <person name="Evans J.D."/>
            <person name="Filipski A."/>
            <person name="Findeiss S."/>
            <person name="Freyhult E."/>
            <person name="Fulton L."/>
            <person name="Fulton R."/>
            <person name="Garcia A.C."/>
            <person name="Gardiner A."/>
            <person name="Garfield D.A."/>
            <person name="Garvin B.E."/>
            <person name="Gibson G."/>
            <person name="Gilbert D."/>
            <person name="Gnerre S."/>
            <person name="Godfrey J."/>
            <person name="Good R."/>
            <person name="Gotea V."/>
            <person name="Gravely B."/>
            <person name="Greenberg A.J."/>
            <person name="Griffiths-Jones S."/>
            <person name="Gross S."/>
            <person name="Guigo R."/>
            <person name="Gustafson E.A."/>
            <person name="Haerty W."/>
            <person name="Hahn M.W."/>
            <person name="Halligan D.L."/>
            <person name="Halpern A.L."/>
            <person name="Halter G.M."/>
            <person name="Han M.V."/>
            <person name="Heger A."/>
            <person name="Hillier L."/>
            <person name="Hinrichs A.S."/>
            <person name="Holmes I."/>
            <person name="Hoskins R.A."/>
            <person name="Hubisz M.J."/>
            <person name="Hultmark D."/>
            <person name="Huntley M.A."/>
            <person name="Jaffe D.B."/>
            <person name="Jagadeeshan S."/>
            <person name="Jeck W.R."/>
            <person name="Johnson J."/>
            <person name="Jones C.D."/>
            <person name="Jordan W.C."/>
            <person name="Karpen G.H."/>
            <person name="Kataoka E."/>
            <person name="Keightley P.D."/>
            <person name="Kheradpour P."/>
            <person name="Kirkness E.F."/>
            <person name="Koerich L.B."/>
            <person name="Kristiansen K."/>
            <person name="Kudrna D."/>
            <person name="Kulathinal R.J."/>
            <person name="Kumar S."/>
            <person name="Kwok R."/>
            <person name="Lander E."/>
            <person name="Langley C.H."/>
            <person name="Lapoint R."/>
            <person name="Lazzaro B.P."/>
            <person name="Lee S.J."/>
            <person name="Levesque L."/>
            <person name="Li R."/>
            <person name="Lin C.F."/>
            <person name="Lin M.F."/>
            <person name="Lindblad-Toh K."/>
            <person name="Llopart A."/>
            <person name="Long M."/>
            <person name="Low L."/>
            <person name="Lozovsky E."/>
            <person name="Lu J."/>
            <person name="Luo M."/>
            <person name="Machado C.A."/>
            <person name="Makalowski W."/>
            <person name="Marzo M."/>
            <person name="Matsuda M."/>
            <person name="Matzkin L."/>
            <person name="McAllister B."/>
            <person name="McBride C.S."/>
            <person name="McKernan B."/>
            <person name="McKernan K."/>
            <person name="Mendez-Lago M."/>
            <person name="Minx P."/>
            <person name="Mollenhauer M.U."/>
            <person name="Montooth K."/>
            <person name="Mount S.M."/>
            <person name="Mu X."/>
            <person name="Myers E."/>
            <person name="Negre B."/>
            <person name="Newfeld S."/>
            <person name="Nielsen R."/>
            <person name="Noor M.A."/>
            <person name="O'Grady P."/>
            <person name="Pachter L."/>
            <person name="Papaceit M."/>
            <person name="Parisi M.J."/>
            <person name="Parisi M."/>
            <person name="Parts L."/>
            <person name="Pedersen J.S."/>
            <person name="Pesole G."/>
            <person name="Phillippy A.M."/>
            <person name="Ponting C.P."/>
            <person name="Pop M."/>
            <person name="Porcelli D."/>
            <person name="Powell J.R."/>
            <person name="Prohaska S."/>
            <person name="Pruitt K."/>
            <person name="Puig M."/>
            <person name="Quesneville H."/>
            <person name="Ram K.R."/>
            <person name="Rand D."/>
            <person name="Rasmussen M.D."/>
            <person name="Reed L.K."/>
            <person name="Reenan R."/>
            <person name="Reily A."/>
            <person name="Remington K.A."/>
            <person name="Rieger T.T."/>
            <person name="Ritchie M.G."/>
            <person name="Robin C."/>
            <person name="Rogers Y.H."/>
            <person name="Rohde C."/>
            <person name="Rozas J."/>
            <person name="Rubenfield M.J."/>
            <person name="Ruiz A."/>
            <person name="Russo S."/>
            <person name="Salzberg S.L."/>
            <person name="Sanchez-Gracia A."/>
            <person name="Saranga D.J."/>
            <person name="Sato H."/>
            <person name="Schaeffer S.W."/>
            <person name="Schatz M.C."/>
            <person name="Schlenke T."/>
            <person name="Schwartz R."/>
            <person name="Segarra C."/>
            <person name="Singh R.S."/>
            <person name="Sirot L."/>
            <person name="Sirota M."/>
            <person name="Sisneros N.B."/>
            <person name="Smith C.D."/>
            <person name="Smith T.F."/>
            <person name="Spieth J."/>
            <person name="Stage D.E."/>
            <person name="Stark A."/>
            <person name="Stephan W."/>
            <person name="Strausberg R.L."/>
            <person name="Strempel S."/>
            <person name="Sturgill D."/>
            <person name="Sutton G."/>
            <person name="Sutton G.G."/>
            <person name="Tao W."/>
            <person name="Teichmann S."/>
            <person name="Tobari Y.N."/>
            <person name="Tomimura Y."/>
            <person name="Tsolas J.M."/>
            <person name="Valente V.L."/>
            <person name="Venter E."/>
            <person name="Venter J.C."/>
            <person name="Vicario S."/>
            <person name="Vieira F.G."/>
            <person name="Vilella A.J."/>
            <person name="Villasante A."/>
            <person name="Walenz B."/>
            <person name="Wang J."/>
            <person name="Wasserman M."/>
            <person name="Watts T."/>
            <person name="Wilson D."/>
            <person name="Wilson R.K."/>
            <person name="Wing R.A."/>
            <person name="Wolfner M.F."/>
            <person name="Wong A."/>
            <person name="Wong G.K."/>
            <person name="Wu C.I."/>
            <person name="Wu G."/>
            <person name="Yamamoto D."/>
            <person name="Yang H.P."/>
            <person name="Yang S.P."/>
            <person name="Yorke J.A."/>
            <person name="Yoshida K."/>
            <person name="Zdobnov E."/>
            <person name="Zhang P."/>
            <person name="Zhang Y."/>
            <person name="Zimin A.V."/>
            <person name="Baldwin J."/>
            <person name="Abdouelleil A."/>
            <person name="Abdulkadir J."/>
            <person name="Abebe A."/>
            <person name="Abera B."/>
            <person name="Abreu J."/>
            <person name="Acer S.C."/>
            <person name="Aftuck L."/>
            <person name="Alexander A."/>
            <person name="An P."/>
            <person name="Anderson E."/>
            <person name="Anderson S."/>
            <person name="Arachi H."/>
            <person name="Azer M."/>
            <person name="Bachantsang P."/>
            <person name="Barry A."/>
            <person name="Bayul T."/>
            <person name="Berlin A."/>
            <person name="Bessette D."/>
            <person name="Bloom T."/>
            <person name="Blye J."/>
            <person name="Boguslavskiy L."/>
            <person name="Bonnet C."/>
            <person name="Boukhgalter B."/>
            <person name="Bourzgui I."/>
            <person name="Brown A."/>
            <person name="Cahill P."/>
            <person name="Channer S."/>
            <person name="Cheshatsang Y."/>
            <person name="Chuda L."/>
            <person name="Citroen M."/>
            <person name="Collymore A."/>
            <person name="Cooke P."/>
            <person name="Costello M."/>
            <person name="D'Aco K."/>
            <person name="Daza R."/>
            <person name="De Haan G."/>
            <person name="DeGray S."/>
            <person name="DeMaso C."/>
            <person name="Dhargay N."/>
            <person name="Dooley K."/>
            <person name="Dooley E."/>
            <person name="Doricent M."/>
            <person name="Dorje P."/>
            <person name="Dorjee K."/>
            <person name="Dupes A."/>
            <person name="Elong R."/>
            <person name="Falk J."/>
            <person name="Farina A."/>
            <person name="Faro S."/>
            <person name="Ferguson D."/>
            <person name="Fisher S."/>
            <person name="Foley C.D."/>
            <person name="Franke A."/>
            <person name="Friedrich D."/>
            <person name="Gadbois L."/>
            <person name="Gearin G."/>
            <person name="Gearin C.R."/>
            <person name="Giannoukos G."/>
            <person name="Goode T."/>
            <person name="Graham J."/>
            <person name="Grandbois E."/>
            <person name="Grewal S."/>
            <person name="Gyaltsen K."/>
            <person name="Hafez N."/>
            <person name="Hagos B."/>
            <person name="Hall J."/>
            <person name="Henson C."/>
            <person name="Hollinger A."/>
            <person name="Honan T."/>
            <person name="Huard M.D."/>
            <person name="Hughes L."/>
            <person name="Hurhula B."/>
            <person name="Husby M.E."/>
            <person name="Kamat A."/>
            <person name="Kanga B."/>
            <person name="Kashin S."/>
            <person name="Khazanovich D."/>
            <person name="Kisner P."/>
            <person name="Lance K."/>
            <person name="Lara M."/>
            <person name="Lee W."/>
            <person name="Lennon N."/>
            <person name="Letendre F."/>
            <person name="LeVine R."/>
            <person name="Lipovsky A."/>
            <person name="Liu X."/>
            <person name="Liu J."/>
            <person name="Liu S."/>
            <person name="Lokyitsang T."/>
            <person name="Lokyitsang Y."/>
            <person name="Lubonja R."/>
            <person name="Lui A."/>
            <person name="MacDonald P."/>
            <person name="Magnisalis V."/>
            <person name="Maru K."/>
            <person name="Matthews C."/>
            <person name="McCusker W."/>
            <person name="McDonough S."/>
            <person name="Mehta T."/>
            <person name="Meldrim J."/>
            <person name="Meneus L."/>
            <person name="Mihai O."/>
            <person name="Mihalev A."/>
            <person name="Mihova T."/>
            <person name="Mittelman R."/>
            <person name="Mlenga V."/>
            <person name="Montmayeur A."/>
            <person name="Mulrain L."/>
            <person name="Navidi A."/>
            <person name="Naylor J."/>
            <person name="Negash T."/>
            <person name="Nguyen T."/>
            <person name="Nguyen N."/>
            <person name="Nicol R."/>
            <person name="Norbu C."/>
            <person name="Norbu N."/>
            <person name="Novod N."/>
            <person name="O'Neill B."/>
            <person name="Osman S."/>
            <person name="Markiewicz E."/>
            <person name="Oyono O.L."/>
            <person name="Patti C."/>
            <person name="Phunkhang P."/>
            <person name="Pierre F."/>
            <person name="Priest M."/>
            <person name="Raghuraman S."/>
            <person name="Rege F."/>
            <person name="Reyes R."/>
            <person name="Rise C."/>
            <person name="Rogov P."/>
            <person name="Ross K."/>
            <person name="Ryan E."/>
            <person name="Settipalli S."/>
            <person name="Shea T."/>
            <person name="Sherpa N."/>
            <person name="Shi L."/>
            <person name="Shih D."/>
            <person name="Sparrow T."/>
            <person name="Spaulding J."/>
            <person name="Stalker J."/>
            <person name="Stange-Thomann N."/>
            <person name="Stavropoulos S."/>
            <person name="Stone C."/>
            <person name="Strader C."/>
            <person name="Tesfaye S."/>
            <person name="Thomson T."/>
            <person name="Thoulutsang Y."/>
            <person name="Thoulutsang D."/>
            <person name="Topham K."/>
            <person name="Topping I."/>
            <person name="Tsamla T."/>
            <person name="Vassiliev H."/>
            <person name="Vo A."/>
            <person name="Wangchuk T."/>
            <person name="Wangdi T."/>
            <person name="Weiand M."/>
            <person name="Wilkinson J."/>
            <person name="Wilson A."/>
            <person name="Yadav S."/>
            <person name="Young G."/>
            <person name="Yu Q."/>
            <person name="Zembek L."/>
            <person name="Zhong D."/>
            <person name="Zimmer A."/>
            <person name="Zwirko Z."/>
            <person name="Jaffe D.B."/>
            <person name="Alvarez P."/>
            <person name="Brockman W."/>
            <person name="Butler J."/>
            <person name="Chin C."/>
            <person name="Gnerre S."/>
            <person name="Grabherr M."/>
            <person name="Kleber M."/>
            <person name="Mauceli E."/>
            <person name="MacCallum I."/>
        </authorList>
    </citation>
    <scope>NUCLEOTIDE SEQUENCE [LARGE SCALE GENOMIC DNA]</scope>
    <source>
        <strain evidence="3">Tai18E2 / Tucson 14021-0261.01</strain>
    </source>
</reference>
<evidence type="ECO:0000256" key="1">
    <source>
        <dbReference type="SAM" id="MobiDB-lite"/>
    </source>
</evidence>
<feature type="region of interest" description="Disordered" evidence="1">
    <location>
        <begin position="78"/>
        <end position="105"/>
    </location>
</feature>
<organism evidence="2 3">
    <name type="scientific">Drosophila yakuba</name>
    <name type="common">Fruit fly</name>
    <dbReference type="NCBI Taxonomy" id="7245"/>
    <lineage>
        <taxon>Eukaryota</taxon>
        <taxon>Metazoa</taxon>
        <taxon>Ecdysozoa</taxon>
        <taxon>Arthropoda</taxon>
        <taxon>Hexapoda</taxon>
        <taxon>Insecta</taxon>
        <taxon>Pterygota</taxon>
        <taxon>Neoptera</taxon>
        <taxon>Endopterygota</taxon>
        <taxon>Diptera</taxon>
        <taxon>Brachycera</taxon>
        <taxon>Muscomorpha</taxon>
        <taxon>Ephydroidea</taxon>
        <taxon>Drosophilidae</taxon>
        <taxon>Drosophila</taxon>
        <taxon>Sophophora</taxon>
    </lineage>
</organism>
<name>A0A0R1DMH6_DROYA</name>
<sequence>MTKLGAASELQLELKANSGSSGSAASCASSSSANWITHQTAKEKQEPMPDRMLTLSAQGLLPSKPSQPAQSHIILHTGVGRESGGGKENAAVSREPLDTASAQAP</sequence>
<dbReference type="EMBL" id="CM000157">
    <property type="protein sequence ID" value="KRJ97693.1"/>
    <property type="molecule type" value="Genomic_DNA"/>
</dbReference>
<dbReference type="PROSITE" id="PS51257">
    <property type="entry name" value="PROKAR_LIPOPROTEIN"/>
    <property type="match status" value="1"/>
</dbReference>
<evidence type="ECO:0000313" key="3">
    <source>
        <dbReference type="Proteomes" id="UP000002282"/>
    </source>
</evidence>
<accession>A0A0R1DMH6</accession>